<evidence type="ECO:0000313" key="3">
    <source>
        <dbReference type="EMBL" id="TCK24912.1"/>
    </source>
</evidence>
<dbReference type="EMBL" id="SMFZ01000001">
    <property type="protein sequence ID" value="TCK24912.1"/>
    <property type="molecule type" value="Genomic_DNA"/>
</dbReference>
<reference evidence="3 4" key="1">
    <citation type="submission" date="2019-03" db="EMBL/GenBank/DDBJ databases">
        <title>Sequencing the genomes of 1000 actinobacteria strains.</title>
        <authorList>
            <person name="Klenk H.-P."/>
        </authorList>
    </citation>
    <scope>NUCLEOTIDE SEQUENCE [LARGE SCALE GENOMIC DNA]</scope>
    <source>
        <strain evidence="3 4">DSM 44969</strain>
    </source>
</reference>
<dbReference type="InterPro" id="IPR046253">
    <property type="entry name" value="DUF6286"/>
</dbReference>
<proteinExistence type="predicted"/>
<evidence type="ECO:0000313" key="4">
    <source>
        <dbReference type="Proteomes" id="UP000295560"/>
    </source>
</evidence>
<dbReference type="Pfam" id="PF19803">
    <property type="entry name" value="DUF6286"/>
    <property type="match status" value="1"/>
</dbReference>
<feature type="domain" description="DUF6286" evidence="2">
    <location>
        <begin position="69"/>
        <end position="174"/>
    </location>
</feature>
<feature type="transmembrane region" description="Helical" evidence="1">
    <location>
        <begin position="54"/>
        <end position="81"/>
    </location>
</feature>
<name>A0A4R1I4F9_PSEEN</name>
<keyword evidence="4" id="KW-1185">Reference proteome</keyword>
<gene>
    <name evidence="3" type="ORF">EV378_0707</name>
</gene>
<evidence type="ECO:0000259" key="2">
    <source>
        <dbReference type="Pfam" id="PF19803"/>
    </source>
</evidence>
<keyword evidence="1" id="KW-1133">Transmembrane helix</keyword>
<dbReference type="RefSeq" id="WP_132421292.1">
    <property type="nucleotide sequence ID" value="NZ_SMFZ01000001.1"/>
</dbReference>
<dbReference type="AlphaFoldDB" id="A0A4R1I4F9"/>
<sequence>MRVLLRVLAPLLSLAVAALGVLVVVEVVAAWVTPGSTGLLVPWSSWRAVLEQTQWTATAVLWVAIGVGVVGLILVLVGLLARRHDVALRSPSDGITVTTAPRVLARLVGRRVRGSDQVSGATVTASAKKITVRAQGRASGTSEGSDVRSGVRERVDELLGELPLARTPRVSVSVAPGPKGPQ</sequence>
<comment type="caution">
    <text evidence="3">The sequence shown here is derived from an EMBL/GenBank/DDBJ whole genome shotgun (WGS) entry which is preliminary data.</text>
</comment>
<accession>A0A4R1I4F9</accession>
<keyword evidence="1" id="KW-0812">Transmembrane</keyword>
<organism evidence="3 4">
    <name type="scientific">Pseudonocardia endophytica</name>
    <dbReference type="NCBI Taxonomy" id="401976"/>
    <lineage>
        <taxon>Bacteria</taxon>
        <taxon>Bacillati</taxon>
        <taxon>Actinomycetota</taxon>
        <taxon>Actinomycetes</taxon>
        <taxon>Pseudonocardiales</taxon>
        <taxon>Pseudonocardiaceae</taxon>
        <taxon>Pseudonocardia</taxon>
    </lineage>
</organism>
<evidence type="ECO:0000256" key="1">
    <source>
        <dbReference type="SAM" id="Phobius"/>
    </source>
</evidence>
<keyword evidence="1" id="KW-0472">Membrane</keyword>
<dbReference type="Proteomes" id="UP000295560">
    <property type="component" value="Unassembled WGS sequence"/>
</dbReference>
<protein>
    <recommendedName>
        <fullName evidence="2">DUF6286 domain-containing protein</fullName>
    </recommendedName>
</protein>
<dbReference type="OrthoDB" id="5191564at2"/>